<organism evidence="2 3">
    <name type="scientific">Symbiodinium natans</name>
    <dbReference type="NCBI Taxonomy" id="878477"/>
    <lineage>
        <taxon>Eukaryota</taxon>
        <taxon>Sar</taxon>
        <taxon>Alveolata</taxon>
        <taxon>Dinophyceae</taxon>
        <taxon>Suessiales</taxon>
        <taxon>Symbiodiniaceae</taxon>
        <taxon>Symbiodinium</taxon>
    </lineage>
</organism>
<protein>
    <submittedName>
        <fullName evidence="2">Mtr protein</fullName>
    </submittedName>
</protein>
<evidence type="ECO:0000256" key="1">
    <source>
        <dbReference type="SAM" id="Phobius"/>
    </source>
</evidence>
<keyword evidence="3" id="KW-1185">Reference proteome</keyword>
<evidence type="ECO:0000313" key="3">
    <source>
        <dbReference type="Proteomes" id="UP000604046"/>
    </source>
</evidence>
<gene>
    <name evidence="2" type="primary">mtr</name>
    <name evidence="2" type="ORF">SNAT2548_LOCUS33925</name>
</gene>
<feature type="transmembrane region" description="Helical" evidence="1">
    <location>
        <begin position="144"/>
        <end position="164"/>
    </location>
</feature>
<dbReference type="AlphaFoldDB" id="A0A812UU49"/>
<feature type="transmembrane region" description="Helical" evidence="1">
    <location>
        <begin position="50"/>
        <end position="73"/>
    </location>
</feature>
<proteinExistence type="predicted"/>
<accession>A0A812UU49</accession>
<keyword evidence="1" id="KW-1133">Transmembrane helix</keyword>
<reference evidence="2" key="1">
    <citation type="submission" date="2021-02" db="EMBL/GenBank/DDBJ databases">
        <authorList>
            <person name="Dougan E. K."/>
            <person name="Rhodes N."/>
            <person name="Thang M."/>
            <person name="Chan C."/>
        </authorList>
    </citation>
    <scope>NUCLEOTIDE SEQUENCE</scope>
</reference>
<evidence type="ECO:0000313" key="2">
    <source>
        <dbReference type="EMBL" id="CAE7596168.1"/>
    </source>
</evidence>
<dbReference type="Proteomes" id="UP000604046">
    <property type="component" value="Unassembled WGS sequence"/>
</dbReference>
<comment type="caution">
    <text evidence="2">The sequence shown here is derived from an EMBL/GenBank/DDBJ whole genome shotgun (WGS) entry which is preliminary data.</text>
</comment>
<feature type="transmembrane region" description="Helical" evidence="1">
    <location>
        <begin position="111"/>
        <end position="132"/>
    </location>
</feature>
<name>A0A812UU49_9DINO</name>
<dbReference type="EMBL" id="CAJNDS010002784">
    <property type="protein sequence ID" value="CAE7596168.1"/>
    <property type="molecule type" value="Genomic_DNA"/>
</dbReference>
<keyword evidence="1" id="KW-0472">Membrane</keyword>
<keyword evidence="1" id="KW-0812">Transmembrane</keyword>
<sequence length="169" mass="18203">MLLIRTFVRAFCGRARAILSLFRWPNVHVARLSDIVGTSVLTLNGVAAKLGWVLTITFIGGLFPVALYSSLLMSRTRGILSRMLGADKTVGLGTMGEIAACVFDSGRAGRIVIVIVYGYTALGQASYMLVMGRALQMTLYDKPLCLPIAVLLTIVALLVPIYGVRKQPG</sequence>